<dbReference type="VEuPathDB" id="VectorBase:AMEM008465"/>
<proteinExistence type="predicted"/>
<sequence>MRDRGPRSWFCTRPVPPAARAAAVRLLYAWAAPVLIGRIEPPTGAACDATSSSSRGDRSVVLGLTVACDRRSRRGCCGGCCCSSCCLPGSSSGAYFCSRLSISRRLFWRSRCRGSLLSVASAAPDESRSSSLDSGTVQMPSASKNRPPPAVLLRRSFLVVKLDADAEKADPSASDPSPYGWPYWWAWCECSRWPMSVVSLRLYGLIVRRDLPPLLAMPDTSESSSVGSPELRSAAPYVRPFRSYRLSTIAPVELVPEDSLDERLLPSSSCSLYGVRSFALEYDLSRTMLAVVELFMSGFSSRCVCGSCCC</sequence>
<dbReference type="EnsemblMetazoa" id="AMEM008465-RA">
    <property type="protein sequence ID" value="AMEM008465-PA"/>
    <property type="gene ID" value="AMEM008465"/>
</dbReference>
<protein>
    <submittedName>
        <fullName evidence="2">Uncharacterized protein</fullName>
    </submittedName>
</protein>
<evidence type="ECO:0000256" key="1">
    <source>
        <dbReference type="SAM" id="MobiDB-lite"/>
    </source>
</evidence>
<keyword evidence="3" id="KW-1185">Reference proteome</keyword>
<dbReference type="Proteomes" id="UP000075903">
    <property type="component" value="Unassembled WGS sequence"/>
</dbReference>
<reference evidence="2" key="1">
    <citation type="submission" date="2020-05" db="UniProtKB">
        <authorList>
            <consortium name="EnsemblMetazoa"/>
        </authorList>
    </citation>
    <scope>IDENTIFICATION</scope>
    <source>
        <strain evidence="2">MAF</strain>
    </source>
</reference>
<feature type="compositionally biased region" description="Polar residues" evidence="1">
    <location>
        <begin position="129"/>
        <end position="144"/>
    </location>
</feature>
<dbReference type="AlphaFoldDB" id="A0A182V402"/>
<name>A0A182V402_ANOME</name>
<feature type="region of interest" description="Disordered" evidence="1">
    <location>
        <begin position="125"/>
        <end position="148"/>
    </location>
</feature>
<evidence type="ECO:0000313" key="2">
    <source>
        <dbReference type="EnsemblMetazoa" id="AMEM008465-PA"/>
    </source>
</evidence>
<accession>A0A182V402</accession>
<organism evidence="2 3">
    <name type="scientific">Anopheles merus</name>
    <name type="common">Mosquito</name>
    <dbReference type="NCBI Taxonomy" id="30066"/>
    <lineage>
        <taxon>Eukaryota</taxon>
        <taxon>Metazoa</taxon>
        <taxon>Ecdysozoa</taxon>
        <taxon>Arthropoda</taxon>
        <taxon>Hexapoda</taxon>
        <taxon>Insecta</taxon>
        <taxon>Pterygota</taxon>
        <taxon>Neoptera</taxon>
        <taxon>Endopterygota</taxon>
        <taxon>Diptera</taxon>
        <taxon>Nematocera</taxon>
        <taxon>Culicoidea</taxon>
        <taxon>Culicidae</taxon>
        <taxon>Anophelinae</taxon>
        <taxon>Anopheles</taxon>
    </lineage>
</organism>
<evidence type="ECO:0000313" key="3">
    <source>
        <dbReference type="Proteomes" id="UP000075903"/>
    </source>
</evidence>